<keyword evidence="4 5" id="KW-0408">Iron</keyword>
<feature type="domain" description="VOC" evidence="6">
    <location>
        <begin position="185"/>
        <end position="344"/>
    </location>
</feature>
<reference evidence="7" key="1">
    <citation type="journal article" date="2014" name="Int. J. Syst. Evol. Microbiol.">
        <title>Complete genome sequence of Corynebacterium casei LMG S-19264T (=DSM 44701T), isolated from a smear-ripened cheese.</title>
        <authorList>
            <consortium name="US DOE Joint Genome Institute (JGI-PGF)"/>
            <person name="Walter F."/>
            <person name="Albersmeier A."/>
            <person name="Kalinowski J."/>
            <person name="Ruckert C."/>
        </authorList>
    </citation>
    <scope>NUCLEOTIDE SEQUENCE</scope>
    <source>
        <strain evidence="7">CGMCC 1.15763</strain>
    </source>
</reference>
<feature type="domain" description="VOC" evidence="6">
    <location>
        <begin position="28"/>
        <end position="158"/>
    </location>
</feature>
<evidence type="ECO:0000256" key="2">
    <source>
        <dbReference type="ARBA" id="ARBA00022723"/>
    </source>
</evidence>
<keyword evidence="7" id="KW-0223">Dioxygenase</keyword>
<dbReference type="Pfam" id="PF00903">
    <property type="entry name" value="Glyoxalase"/>
    <property type="match status" value="2"/>
</dbReference>
<sequence length="387" mass="44030">MSKKEIKSVNYGLEKIFEGAQDFLPLLGTDYVEFYVGNAKQAAHFYKTAFGFQSLAYKGLETGSKDSVSYVLVQDKIRLMLTTPLNSKSPINDHIVKHGDGVKIIALWVEDARSAYEETTKRGAKSYLEPTVESDEFGEVVKAGIYTYGETVHMFVERKNYTGTFMPGFKKWESDYNPTPVGLKYIDHMVGNVGWNQMDVWVKWYEDVMGFENFLSFDDKQIHTEYSALMSKVMSNGNGSIKFPINEPAKAAKRSQIEEYLDFYEGSGVQHIAVATDDIIETVSQLKARGIEFLPPPPQAYYDDIPNRLGEHRDMMKEDIGELQKLSIMIDADEEGYLLQIFTKPVEDRPTLFFEIIQRMGARGFGAGNFKALFESIEREQEKRGTL</sequence>
<feature type="binding site" evidence="5">
    <location>
        <position position="355"/>
    </location>
    <ligand>
        <name>Fe cation</name>
        <dbReference type="ChEBI" id="CHEBI:24875"/>
    </ligand>
</feature>
<evidence type="ECO:0000313" key="8">
    <source>
        <dbReference type="Proteomes" id="UP000633278"/>
    </source>
</evidence>
<dbReference type="GO" id="GO:0046872">
    <property type="term" value="F:metal ion binding"/>
    <property type="evidence" value="ECO:0007669"/>
    <property type="project" value="UniProtKB-KW"/>
</dbReference>
<dbReference type="Proteomes" id="UP000633278">
    <property type="component" value="Unassembled WGS sequence"/>
</dbReference>
<dbReference type="InterPro" id="IPR037523">
    <property type="entry name" value="VOC_core"/>
</dbReference>
<dbReference type="Gene3D" id="3.10.180.10">
    <property type="entry name" value="2,3-Dihydroxybiphenyl 1,2-Dioxygenase, domain 1"/>
    <property type="match status" value="2"/>
</dbReference>
<comment type="caution">
    <text evidence="7">The sequence shown here is derived from an EMBL/GenBank/DDBJ whole genome shotgun (WGS) entry which is preliminary data.</text>
</comment>
<evidence type="ECO:0000256" key="4">
    <source>
        <dbReference type="ARBA" id="ARBA00023004"/>
    </source>
</evidence>
<feature type="binding site" evidence="5">
    <location>
        <position position="188"/>
    </location>
    <ligand>
        <name>Fe cation</name>
        <dbReference type="ChEBI" id="CHEBI:24875"/>
    </ligand>
</feature>
<keyword evidence="8" id="KW-1185">Reference proteome</keyword>
<proteinExistence type="inferred from homology"/>
<evidence type="ECO:0000256" key="3">
    <source>
        <dbReference type="ARBA" id="ARBA00022737"/>
    </source>
</evidence>
<dbReference type="PROSITE" id="PS51819">
    <property type="entry name" value="VOC"/>
    <property type="match status" value="2"/>
</dbReference>
<dbReference type="AlphaFoldDB" id="A0A917MC61"/>
<organism evidence="7 8">
    <name type="scientific">Polaribacter pacificus</name>
    <dbReference type="NCBI Taxonomy" id="1775173"/>
    <lineage>
        <taxon>Bacteria</taxon>
        <taxon>Pseudomonadati</taxon>
        <taxon>Bacteroidota</taxon>
        <taxon>Flavobacteriia</taxon>
        <taxon>Flavobacteriales</taxon>
        <taxon>Flavobacteriaceae</taxon>
    </lineage>
</organism>
<dbReference type="PANTHER" id="PTHR11959:SF1">
    <property type="entry name" value="4-HYDROXYPHENYLPYRUVATE DIOXYGENASE"/>
    <property type="match status" value="1"/>
</dbReference>
<dbReference type="InterPro" id="IPR041736">
    <property type="entry name" value="4OHPhenylPyrv_dOase_N"/>
</dbReference>
<feature type="binding site" evidence="5">
    <location>
        <position position="271"/>
    </location>
    <ligand>
        <name>Fe cation</name>
        <dbReference type="ChEBI" id="CHEBI:24875"/>
    </ligand>
</feature>
<dbReference type="InterPro" id="IPR029068">
    <property type="entry name" value="Glyas_Bleomycin-R_OHBP_Dase"/>
</dbReference>
<keyword evidence="7" id="KW-0560">Oxidoreductase</keyword>
<dbReference type="RefSeq" id="WP_188597735.1">
    <property type="nucleotide sequence ID" value="NZ_BMJW01000001.1"/>
</dbReference>
<name>A0A917MC61_9FLAO</name>
<keyword evidence="3" id="KW-0677">Repeat</keyword>
<evidence type="ECO:0000259" key="6">
    <source>
        <dbReference type="PROSITE" id="PS51819"/>
    </source>
</evidence>
<dbReference type="NCBIfam" id="TIGR01263">
    <property type="entry name" value="4HPPD"/>
    <property type="match status" value="1"/>
</dbReference>
<gene>
    <name evidence="7" type="primary">hppD</name>
    <name evidence="7" type="ORF">GCM10011416_05450</name>
</gene>
<dbReference type="InterPro" id="IPR041735">
    <property type="entry name" value="4OHPhenylPyrv_dOase_C"/>
</dbReference>
<comment type="similarity">
    <text evidence="1">Belongs to the 4HPPD family.</text>
</comment>
<dbReference type="EMBL" id="BMJW01000001">
    <property type="protein sequence ID" value="GGG91674.1"/>
    <property type="molecule type" value="Genomic_DNA"/>
</dbReference>
<comment type="cofactor">
    <cofactor evidence="5">
        <name>Fe cation</name>
        <dbReference type="ChEBI" id="CHEBI:24875"/>
    </cofactor>
    <text evidence="5">Binds 1 Fe cation per subunit.</text>
</comment>
<dbReference type="SUPFAM" id="SSF54593">
    <property type="entry name" value="Glyoxalase/Bleomycin resistance protein/Dihydroxybiphenyl dioxygenase"/>
    <property type="match status" value="1"/>
</dbReference>
<dbReference type="PIRSF" id="PIRSF009283">
    <property type="entry name" value="HPP_dOase"/>
    <property type="match status" value="1"/>
</dbReference>
<accession>A0A917MC61</accession>
<reference evidence="7" key="2">
    <citation type="submission" date="2020-09" db="EMBL/GenBank/DDBJ databases">
        <authorList>
            <person name="Sun Q."/>
            <person name="Zhou Y."/>
        </authorList>
    </citation>
    <scope>NUCLEOTIDE SEQUENCE</scope>
    <source>
        <strain evidence="7">CGMCC 1.15763</strain>
    </source>
</reference>
<dbReference type="InterPro" id="IPR004360">
    <property type="entry name" value="Glyas_Fos-R_dOase_dom"/>
</dbReference>
<dbReference type="InterPro" id="IPR005956">
    <property type="entry name" value="4OHPhenylPyrv_dOase"/>
</dbReference>
<keyword evidence="2 5" id="KW-0479">Metal-binding</keyword>
<dbReference type="CDD" id="cd08342">
    <property type="entry name" value="HPPD_N_like"/>
    <property type="match status" value="1"/>
</dbReference>
<dbReference type="GO" id="GO:0006572">
    <property type="term" value="P:L-tyrosine catabolic process"/>
    <property type="evidence" value="ECO:0007669"/>
    <property type="project" value="TreeGrafter"/>
</dbReference>
<dbReference type="GO" id="GO:0003868">
    <property type="term" value="F:4-hydroxyphenylpyruvate dioxygenase activity"/>
    <property type="evidence" value="ECO:0007669"/>
    <property type="project" value="InterPro"/>
</dbReference>
<evidence type="ECO:0000313" key="7">
    <source>
        <dbReference type="EMBL" id="GGG91674.1"/>
    </source>
</evidence>
<protein>
    <submittedName>
        <fullName evidence="7">4-hydroxyphenylpyruvate dioxygenase</fullName>
    </submittedName>
</protein>
<dbReference type="CDD" id="cd07250">
    <property type="entry name" value="HPPD_C_like"/>
    <property type="match status" value="1"/>
</dbReference>
<dbReference type="PANTHER" id="PTHR11959">
    <property type="entry name" value="4-HYDROXYPHENYLPYRUVATE DIOXYGENASE"/>
    <property type="match status" value="1"/>
</dbReference>
<evidence type="ECO:0000256" key="5">
    <source>
        <dbReference type="PIRSR" id="PIRSR009283-1"/>
    </source>
</evidence>
<evidence type="ECO:0000256" key="1">
    <source>
        <dbReference type="ARBA" id="ARBA00005877"/>
    </source>
</evidence>
<dbReference type="FunFam" id="3.10.180.10:FF:000001">
    <property type="entry name" value="4-hydroxyphenylpyruvate dioxygenase"/>
    <property type="match status" value="1"/>
</dbReference>